<evidence type="ECO:0000256" key="5">
    <source>
        <dbReference type="SAM" id="SignalP"/>
    </source>
</evidence>
<evidence type="ECO:0000256" key="1">
    <source>
        <dbReference type="ARBA" id="ARBA00022669"/>
    </source>
</evidence>
<gene>
    <name evidence="7" type="ORF">M441DRAFT_218736</name>
</gene>
<evidence type="ECO:0000256" key="2">
    <source>
        <dbReference type="ARBA" id="ARBA00023026"/>
    </source>
</evidence>
<dbReference type="Proteomes" id="UP000240493">
    <property type="component" value="Unassembled WGS sequence"/>
</dbReference>
<protein>
    <submittedName>
        <fullName evidence="7">Carbohydrate-binding module family 50 protein</fullName>
    </submittedName>
</protein>
<name>A0A2T3ZNY4_TRIA4</name>
<evidence type="ECO:0000313" key="8">
    <source>
        <dbReference type="Proteomes" id="UP000240493"/>
    </source>
</evidence>
<evidence type="ECO:0000313" key="7">
    <source>
        <dbReference type="EMBL" id="PTB46516.1"/>
    </source>
</evidence>
<feature type="domain" description="LysM" evidence="6">
    <location>
        <begin position="225"/>
        <end position="270"/>
    </location>
</feature>
<evidence type="ECO:0000259" key="6">
    <source>
        <dbReference type="PROSITE" id="PS51782"/>
    </source>
</evidence>
<dbReference type="PANTHER" id="PTHR34997:SF16">
    <property type="entry name" value="LYSM DOMAIN-CONTAINING PROTEIN"/>
    <property type="match status" value="1"/>
</dbReference>
<organism evidence="7 8">
    <name type="scientific">Trichoderma asperellum (strain ATCC 204424 / CBS 433.97 / NBRC 101777)</name>
    <dbReference type="NCBI Taxonomy" id="1042311"/>
    <lineage>
        <taxon>Eukaryota</taxon>
        <taxon>Fungi</taxon>
        <taxon>Dikarya</taxon>
        <taxon>Ascomycota</taxon>
        <taxon>Pezizomycotina</taxon>
        <taxon>Sordariomycetes</taxon>
        <taxon>Hypocreomycetidae</taxon>
        <taxon>Hypocreales</taxon>
        <taxon>Hypocreaceae</taxon>
        <taxon>Trichoderma</taxon>
    </lineage>
</organism>
<dbReference type="AlphaFoldDB" id="A0A2T3ZNY4"/>
<feature type="region of interest" description="Disordered" evidence="4">
    <location>
        <begin position="334"/>
        <end position="371"/>
    </location>
</feature>
<dbReference type="GO" id="GO:0008061">
    <property type="term" value="F:chitin binding"/>
    <property type="evidence" value="ECO:0007669"/>
    <property type="project" value="UniProtKB-KW"/>
</dbReference>
<keyword evidence="1" id="KW-0147">Chitin-binding</keyword>
<proteinExistence type="inferred from homology"/>
<evidence type="ECO:0000256" key="3">
    <source>
        <dbReference type="ARBA" id="ARBA00044955"/>
    </source>
</evidence>
<dbReference type="PROSITE" id="PS51782">
    <property type="entry name" value="LYSM"/>
    <property type="match status" value="2"/>
</dbReference>
<feature type="domain" description="LysM" evidence="6">
    <location>
        <begin position="276"/>
        <end position="323"/>
    </location>
</feature>
<dbReference type="CDD" id="cd00118">
    <property type="entry name" value="LysM"/>
    <property type="match status" value="2"/>
</dbReference>
<feature type="compositionally biased region" description="Gly residues" evidence="4">
    <location>
        <begin position="348"/>
        <end position="358"/>
    </location>
</feature>
<reference evidence="7 8" key="1">
    <citation type="submission" date="2016-07" db="EMBL/GenBank/DDBJ databases">
        <title>Multiple horizontal gene transfer events from other fungi enriched the ability of initially mycotrophic Trichoderma (Ascomycota) to feed on dead plant biomass.</title>
        <authorList>
            <consortium name="DOE Joint Genome Institute"/>
            <person name="Aerts A."/>
            <person name="Atanasova L."/>
            <person name="Chenthamara K."/>
            <person name="Zhang J."/>
            <person name="Grujic M."/>
            <person name="Henrissat B."/>
            <person name="Kuo A."/>
            <person name="Salamov A."/>
            <person name="Lipzen A."/>
            <person name="Labutti K."/>
            <person name="Barry K."/>
            <person name="Miao Y."/>
            <person name="Rahimi M.J."/>
            <person name="Shen Q."/>
            <person name="Grigoriev I.V."/>
            <person name="Kubicek C.P."/>
            <person name="Druzhinina I.S."/>
        </authorList>
    </citation>
    <scope>NUCLEOTIDE SEQUENCE [LARGE SCALE GENOMIC DNA]</scope>
    <source>
        <strain evidence="7 8">CBS 433.97</strain>
    </source>
</reference>
<keyword evidence="2" id="KW-0843">Virulence</keyword>
<dbReference type="SUPFAM" id="SSF54106">
    <property type="entry name" value="LysM domain"/>
    <property type="match status" value="1"/>
</dbReference>
<dbReference type="Gene3D" id="3.10.350.10">
    <property type="entry name" value="LysM domain"/>
    <property type="match status" value="2"/>
</dbReference>
<dbReference type="SMART" id="SM00257">
    <property type="entry name" value="LysM"/>
    <property type="match status" value="2"/>
</dbReference>
<dbReference type="Pfam" id="PF01476">
    <property type="entry name" value="LysM"/>
    <property type="match status" value="2"/>
</dbReference>
<dbReference type="InterPro" id="IPR052210">
    <property type="entry name" value="LysM1-like"/>
</dbReference>
<evidence type="ECO:0000256" key="4">
    <source>
        <dbReference type="SAM" id="MobiDB-lite"/>
    </source>
</evidence>
<dbReference type="InterPro" id="IPR036779">
    <property type="entry name" value="LysM_dom_sf"/>
</dbReference>
<comment type="similarity">
    <text evidence="3">Belongs to the secreted LysM effector family.</text>
</comment>
<keyword evidence="8" id="KW-1185">Reference proteome</keyword>
<dbReference type="EMBL" id="KZ679256">
    <property type="protein sequence ID" value="PTB46516.1"/>
    <property type="molecule type" value="Genomic_DNA"/>
</dbReference>
<dbReference type="PANTHER" id="PTHR34997">
    <property type="entry name" value="AM15"/>
    <property type="match status" value="1"/>
</dbReference>
<feature type="signal peptide" evidence="5">
    <location>
        <begin position="1"/>
        <end position="23"/>
    </location>
</feature>
<accession>A0A2T3ZNY4</accession>
<keyword evidence="5" id="KW-0732">Signal</keyword>
<dbReference type="OrthoDB" id="5985073at2759"/>
<sequence>MFMMKNLLLVLPLLGGFAPLAATVSLKSRATGFQLVTNKQLEGSKLNSNCQQLLQQTIQCDEFVANFRERGYRGSLDSPALTDSVCQATCERSLLNTRRRLAAVCASTPDLIPGYPVATLIETTLAGWDETCLKDKDTGKYCNDIIDAFEDYDSLEAMPDAQLCSYCYGAKLRIMQQSPYSAYDELFAQALETVNKRCNVKGPTDTLSPPINVNVTRPSVCTSKQTYSTRNGDTCDSIALANSVSAASLFFLNPNLLNCSSVPAGLELCLPEKCSELYKVQSKDEDCVVIGVRYGTSWAKLVKWNLALKDDCRNIYSTEPFWGRVICVSQPGGEYTDPGSPSTTPGNGDIGGEGGSGDGYANQVVPPPDGAKVAEGTTNNCGKYIQAEKGIRCPSLLAKRAMPMDLFLKINPSLGSVAECDSKIVPGLWYCLNPVHGWDQVPV</sequence>
<dbReference type="InterPro" id="IPR018392">
    <property type="entry name" value="LysM"/>
</dbReference>
<feature type="chain" id="PRO_5015468656" evidence="5">
    <location>
        <begin position="24"/>
        <end position="443"/>
    </location>
</feature>